<dbReference type="EC" id="2.1.3.15" evidence="13"/>
<evidence type="ECO:0000256" key="1">
    <source>
        <dbReference type="ARBA" id="ARBA00004496"/>
    </source>
</evidence>
<dbReference type="SUPFAM" id="SSF52096">
    <property type="entry name" value="ClpP/crotonase"/>
    <property type="match status" value="1"/>
</dbReference>
<dbReference type="PANTHER" id="PTHR42995:SF5">
    <property type="entry name" value="ACETYL-COENZYME A CARBOXYLASE CARBOXYL TRANSFERASE SUBUNIT BETA, CHLOROPLASTIC"/>
    <property type="match status" value="1"/>
</dbReference>
<dbReference type="InterPro" id="IPR029045">
    <property type="entry name" value="ClpP/crotonase-like_dom_sf"/>
</dbReference>
<dbReference type="GO" id="GO:0016743">
    <property type="term" value="F:carboxyl- or carbamoyltransferase activity"/>
    <property type="evidence" value="ECO:0007669"/>
    <property type="project" value="UniProtKB-UniRule"/>
</dbReference>
<dbReference type="GO" id="GO:0008270">
    <property type="term" value="F:zinc ion binding"/>
    <property type="evidence" value="ECO:0007669"/>
    <property type="project" value="UniProtKB-UniRule"/>
</dbReference>
<dbReference type="InterPro" id="IPR041010">
    <property type="entry name" value="Znf-ACC"/>
</dbReference>
<dbReference type="Gene3D" id="3.90.226.10">
    <property type="entry name" value="2-enoyl-CoA Hydratase, Chain A, domain 1"/>
    <property type="match status" value="1"/>
</dbReference>
<comment type="function">
    <text evidence="12 13">Component of the acetyl coenzyme A carboxylase (ACC) complex. Biotin carboxylase (BC) catalyzes the carboxylation of biotin on its carrier protein (BCCP) and then the CO(2) group is transferred by the transcarboxylase to acetyl-CoA to form malonyl-CoA.</text>
</comment>
<comment type="subcellular location">
    <subcellularLocation>
        <location evidence="1 13">Cytoplasm</location>
    </subcellularLocation>
</comment>
<comment type="similarity">
    <text evidence="13">Belongs to the AccD/PCCB family.</text>
</comment>
<keyword evidence="6 13" id="KW-0863">Zinc-finger</keyword>
<feature type="binding site" evidence="13">
    <location>
        <position position="37"/>
    </location>
    <ligand>
        <name>Zn(2+)</name>
        <dbReference type="ChEBI" id="CHEBI:29105"/>
    </ligand>
</feature>
<evidence type="ECO:0000256" key="11">
    <source>
        <dbReference type="ARBA" id="ARBA00023160"/>
    </source>
</evidence>
<keyword evidence="2 13" id="KW-0444">Lipid biosynthesis</keyword>
<accession>A0A1M6R6M7</accession>
<comment type="cofactor">
    <cofactor evidence="13">
        <name>Zn(2+)</name>
        <dbReference type="ChEBI" id="CHEBI:29105"/>
    </cofactor>
    <text evidence="13">Binds 1 zinc ion per subunit.</text>
</comment>
<comment type="catalytic activity">
    <reaction evidence="13">
        <text>N(6)-carboxybiotinyl-L-lysyl-[protein] + acetyl-CoA = N(6)-biotinyl-L-lysyl-[protein] + malonyl-CoA</text>
        <dbReference type="Rhea" id="RHEA:54728"/>
        <dbReference type="Rhea" id="RHEA-COMP:10505"/>
        <dbReference type="Rhea" id="RHEA-COMP:10506"/>
        <dbReference type="ChEBI" id="CHEBI:57288"/>
        <dbReference type="ChEBI" id="CHEBI:57384"/>
        <dbReference type="ChEBI" id="CHEBI:83144"/>
        <dbReference type="ChEBI" id="CHEBI:83145"/>
        <dbReference type="EC" id="2.1.3.15"/>
    </reaction>
</comment>
<dbReference type="RefSeq" id="WP_072912143.1">
    <property type="nucleotide sequence ID" value="NZ_FRAR01000010.1"/>
</dbReference>
<protein>
    <recommendedName>
        <fullName evidence="13">Acetyl-coenzyme A carboxylase carboxyl transferase subunit beta</fullName>
        <shortName evidence="13">ACCase subunit beta</shortName>
        <shortName evidence="13">Acetyl-CoA carboxylase carboxyltransferase subunit beta</shortName>
        <ecNumber evidence="13">2.1.3.15</ecNumber>
    </recommendedName>
</protein>
<comment type="pathway">
    <text evidence="13">Lipid metabolism; malonyl-CoA biosynthesis; malonyl-CoA from acetyl-CoA: step 1/1.</text>
</comment>
<keyword evidence="3 13" id="KW-0808">Transferase</keyword>
<dbReference type="Proteomes" id="UP000183997">
    <property type="component" value="Unassembled WGS sequence"/>
</dbReference>
<dbReference type="GO" id="GO:0006633">
    <property type="term" value="P:fatty acid biosynthetic process"/>
    <property type="evidence" value="ECO:0007669"/>
    <property type="project" value="UniProtKB-KW"/>
</dbReference>
<dbReference type="PROSITE" id="PS50980">
    <property type="entry name" value="COA_CT_NTER"/>
    <property type="match status" value="1"/>
</dbReference>
<dbReference type="GO" id="GO:2001295">
    <property type="term" value="P:malonyl-CoA biosynthetic process"/>
    <property type="evidence" value="ECO:0007669"/>
    <property type="project" value="UniProtKB-UniRule"/>
</dbReference>
<evidence type="ECO:0000313" key="16">
    <source>
        <dbReference type="Proteomes" id="UP000183997"/>
    </source>
</evidence>
<reference evidence="16" key="1">
    <citation type="submission" date="2016-11" db="EMBL/GenBank/DDBJ databases">
        <authorList>
            <person name="Varghese N."/>
            <person name="Submissions S."/>
        </authorList>
    </citation>
    <scope>NUCLEOTIDE SEQUENCE [LARGE SCALE GENOMIC DNA]</scope>
    <source>
        <strain evidence="16">DSM 10349</strain>
    </source>
</reference>
<keyword evidence="9 13" id="KW-0067">ATP-binding</keyword>
<evidence type="ECO:0000256" key="3">
    <source>
        <dbReference type="ARBA" id="ARBA00022679"/>
    </source>
</evidence>
<evidence type="ECO:0000256" key="4">
    <source>
        <dbReference type="ARBA" id="ARBA00022723"/>
    </source>
</evidence>
<evidence type="ECO:0000256" key="10">
    <source>
        <dbReference type="ARBA" id="ARBA00023098"/>
    </source>
</evidence>
<dbReference type="STRING" id="1121421.SAMN02745123_01323"/>
<dbReference type="OrthoDB" id="9772975at2"/>
<feature type="binding site" evidence="13">
    <location>
        <position position="56"/>
    </location>
    <ligand>
        <name>Zn(2+)</name>
        <dbReference type="ChEBI" id="CHEBI:29105"/>
    </ligand>
</feature>
<evidence type="ECO:0000256" key="2">
    <source>
        <dbReference type="ARBA" id="ARBA00022516"/>
    </source>
</evidence>
<keyword evidence="16" id="KW-1185">Reference proteome</keyword>
<feature type="zinc finger region" description="C4-type" evidence="13">
    <location>
        <begin position="34"/>
        <end position="56"/>
    </location>
</feature>
<dbReference type="AlphaFoldDB" id="A0A1M6R6M7"/>
<organism evidence="15 16">
    <name type="scientific">Desulforamulus aeronauticus DSM 10349</name>
    <dbReference type="NCBI Taxonomy" id="1121421"/>
    <lineage>
        <taxon>Bacteria</taxon>
        <taxon>Bacillati</taxon>
        <taxon>Bacillota</taxon>
        <taxon>Clostridia</taxon>
        <taxon>Eubacteriales</taxon>
        <taxon>Peptococcaceae</taxon>
        <taxon>Desulforamulus</taxon>
    </lineage>
</organism>
<keyword evidence="11 13" id="KW-0275">Fatty acid biosynthesis</keyword>
<evidence type="ECO:0000256" key="8">
    <source>
        <dbReference type="ARBA" id="ARBA00022833"/>
    </source>
</evidence>
<keyword evidence="8 13" id="KW-0862">Zinc</keyword>
<dbReference type="PRINTS" id="PR01070">
    <property type="entry name" value="ACCCTRFRASEB"/>
</dbReference>
<dbReference type="PANTHER" id="PTHR42995">
    <property type="entry name" value="ACETYL-COENZYME A CARBOXYLASE CARBOXYL TRANSFERASE SUBUNIT BETA, CHLOROPLASTIC"/>
    <property type="match status" value="1"/>
</dbReference>
<dbReference type="Pfam" id="PF17848">
    <property type="entry name" value="Zn_ribbon_ACC"/>
    <property type="match status" value="1"/>
</dbReference>
<dbReference type="InterPro" id="IPR034733">
    <property type="entry name" value="AcCoA_carboxyl_beta"/>
</dbReference>
<proteinExistence type="inferred from homology"/>
<evidence type="ECO:0000256" key="7">
    <source>
        <dbReference type="ARBA" id="ARBA00022832"/>
    </source>
</evidence>
<keyword evidence="13" id="KW-0963">Cytoplasm</keyword>
<dbReference type="InterPro" id="IPR000438">
    <property type="entry name" value="Acetyl_CoA_COase_Trfase_b_su"/>
</dbReference>
<evidence type="ECO:0000256" key="6">
    <source>
        <dbReference type="ARBA" id="ARBA00022771"/>
    </source>
</evidence>
<dbReference type="NCBIfam" id="TIGR00515">
    <property type="entry name" value="accD"/>
    <property type="match status" value="1"/>
</dbReference>
<dbReference type="UniPathway" id="UPA00655">
    <property type="reaction ID" value="UER00711"/>
</dbReference>
<name>A0A1M6R6M7_9FIRM</name>
<dbReference type="GO" id="GO:0009317">
    <property type="term" value="C:acetyl-CoA carboxylase complex"/>
    <property type="evidence" value="ECO:0007669"/>
    <property type="project" value="InterPro"/>
</dbReference>
<dbReference type="GO" id="GO:0005524">
    <property type="term" value="F:ATP binding"/>
    <property type="evidence" value="ECO:0007669"/>
    <property type="project" value="UniProtKB-KW"/>
</dbReference>
<keyword evidence="7 13" id="KW-0276">Fatty acid metabolism</keyword>
<feature type="domain" description="CoA carboxyltransferase N-terminal" evidence="14">
    <location>
        <begin position="30"/>
        <end position="283"/>
    </location>
</feature>
<evidence type="ECO:0000256" key="9">
    <source>
        <dbReference type="ARBA" id="ARBA00022840"/>
    </source>
</evidence>
<evidence type="ECO:0000259" key="14">
    <source>
        <dbReference type="PROSITE" id="PS50980"/>
    </source>
</evidence>
<evidence type="ECO:0000256" key="5">
    <source>
        <dbReference type="ARBA" id="ARBA00022741"/>
    </source>
</evidence>
<keyword evidence="10 13" id="KW-0443">Lipid metabolism</keyword>
<comment type="subunit">
    <text evidence="13">Acetyl-CoA carboxylase is a heterohexamer composed of biotin carboxyl carrier protein (AccB), biotin carboxylase (AccC) and two subunits each of ACCase subunit alpha (AccA) and ACCase subunit beta (AccD).</text>
</comment>
<evidence type="ECO:0000256" key="12">
    <source>
        <dbReference type="ARBA" id="ARBA00025280"/>
    </source>
</evidence>
<dbReference type="EMBL" id="FRAR01000010">
    <property type="protein sequence ID" value="SHK28050.1"/>
    <property type="molecule type" value="Genomic_DNA"/>
</dbReference>
<evidence type="ECO:0000256" key="13">
    <source>
        <dbReference type="HAMAP-Rule" id="MF_01395"/>
    </source>
</evidence>
<evidence type="ECO:0000313" key="15">
    <source>
        <dbReference type="EMBL" id="SHK28050.1"/>
    </source>
</evidence>
<keyword evidence="5 13" id="KW-0547">Nucleotide-binding</keyword>
<dbReference type="GO" id="GO:0003989">
    <property type="term" value="F:acetyl-CoA carboxylase activity"/>
    <property type="evidence" value="ECO:0007669"/>
    <property type="project" value="InterPro"/>
</dbReference>
<dbReference type="Pfam" id="PF01039">
    <property type="entry name" value="Carboxyl_trans"/>
    <property type="match status" value="1"/>
</dbReference>
<feature type="binding site" evidence="13">
    <location>
        <position position="53"/>
    </location>
    <ligand>
        <name>Zn(2+)</name>
        <dbReference type="ChEBI" id="CHEBI:29105"/>
    </ligand>
</feature>
<gene>
    <name evidence="13" type="primary">accD</name>
    <name evidence="15" type="ORF">SAMN02745123_01323</name>
</gene>
<dbReference type="HAMAP" id="MF_01395">
    <property type="entry name" value="AcetylCoA_CT_beta"/>
    <property type="match status" value="1"/>
</dbReference>
<keyword evidence="4 13" id="KW-0479">Metal-binding</keyword>
<dbReference type="InterPro" id="IPR011762">
    <property type="entry name" value="COA_CT_N"/>
</dbReference>
<feature type="binding site" evidence="13">
    <location>
        <position position="34"/>
    </location>
    <ligand>
        <name>Zn(2+)</name>
        <dbReference type="ChEBI" id="CHEBI:29105"/>
    </ligand>
</feature>
<sequence>MALDIFRKTKYVTVRPEGNQTEKRDIPEGLWVKCPRCNEILYTKELEKNCKVCQKCNYHFRLNVQERIRMTVDEGSFQELDHELTTINPLNFPNYSEKIADVQETTGLKEAILAGEATIEGNPVMIGVMDSHFIMGSMGSVVGEQIARTIEKAIERRCPVLLFSTSGGARMQEGILSLMQMAKTSAALAKLDEAGLLFISVFTDPTTGGVTASFASLGDIIIAEPGALIGFTGPRVIEQTIRQKLPEGFQRAEFMRQHGMVDMIINRLKLRDTLAKILSLHQV</sequence>